<dbReference type="Proteomes" id="UP001385951">
    <property type="component" value="Unassembled WGS sequence"/>
</dbReference>
<proteinExistence type="inferred from homology"/>
<feature type="region of interest" description="Disordered" evidence="8">
    <location>
        <begin position="244"/>
        <end position="319"/>
    </location>
</feature>
<feature type="compositionally biased region" description="Polar residues" evidence="8">
    <location>
        <begin position="112"/>
        <end position="132"/>
    </location>
</feature>
<comment type="similarity">
    <text evidence="4">Belongs to the RTC4 family.</text>
</comment>
<keyword evidence="11" id="KW-1185">Reference proteome</keyword>
<feature type="region of interest" description="Disordered" evidence="8">
    <location>
        <begin position="112"/>
        <end position="160"/>
    </location>
</feature>
<feature type="compositionally biased region" description="Pro residues" evidence="8">
    <location>
        <begin position="248"/>
        <end position="257"/>
    </location>
</feature>
<evidence type="ECO:0000256" key="5">
    <source>
        <dbReference type="ARBA" id="ARBA00015162"/>
    </source>
</evidence>
<keyword evidence="7" id="KW-0539">Nucleus</keyword>
<dbReference type="GO" id="GO:0005634">
    <property type="term" value="C:nucleus"/>
    <property type="evidence" value="ECO:0007669"/>
    <property type="project" value="UniProtKB-SubCell"/>
</dbReference>
<accession>A0AAW0GZU5</accession>
<organism evidence="10 11">
    <name type="scientific">Cerrena zonata</name>
    <dbReference type="NCBI Taxonomy" id="2478898"/>
    <lineage>
        <taxon>Eukaryota</taxon>
        <taxon>Fungi</taxon>
        <taxon>Dikarya</taxon>
        <taxon>Basidiomycota</taxon>
        <taxon>Agaricomycotina</taxon>
        <taxon>Agaricomycetes</taxon>
        <taxon>Polyporales</taxon>
        <taxon>Cerrenaceae</taxon>
        <taxon>Cerrena</taxon>
    </lineage>
</organism>
<evidence type="ECO:0000313" key="11">
    <source>
        <dbReference type="Proteomes" id="UP001385951"/>
    </source>
</evidence>
<dbReference type="PANTHER" id="PTHR41391">
    <property type="entry name" value="RESTRICTION OF TELOMERE CAPPING PROTEIN 4"/>
    <property type="match status" value="1"/>
</dbReference>
<feature type="region of interest" description="Disordered" evidence="8">
    <location>
        <begin position="465"/>
        <end position="501"/>
    </location>
</feature>
<evidence type="ECO:0000256" key="8">
    <source>
        <dbReference type="SAM" id="MobiDB-lite"/>
    </source>
</evidence>
<feature type="compositionally biased region" description="Basic and acidic residues" evidence="8">
    <location>
        <begin position="259"/>
        <end position="274"/>
    </location>
</feature>
<feature type="compositionally biased region" description="Low complexity" evidence="8">
    <location>
        <begin position="297"/>
        <end position="308"/>
    </location>
</feature>
<evidence type="ECO:0000256" key="7">
    <source>
        <dbReference type="ARBA" id="ARBA00023242"/>
    </source>
</evidence>
<feature type="compositionally biased region" description="Low complexity" evidence="8">
    <location>
        <begin position="144"/>
        <end position="159"/>
    </location>
</feature>
<keyword evidence="6" id="KW-0963">Cytoplasm</keyword>
<sequence length="971" mass="108232">MAERCPDCDYLYDVPSVNVGSRTPRNRFRIQRRCSNKACPHTVFYSDPLEPSTADNIVRAARQDPTFLHSLGYMRVNSNLLHTQLYSTADLVHDSNVDTSCFPNNPFTGLNPTNHTTSLNPTTSNATPVHISTTPPVNPPPTHPSLTNSPSTSTTLTPSQPHCNDGRTGIFCANKACVTATGSRRKGHIGCQGLYCKSCCQGVARSALQRATERGSTIYKCSVGKHRLTGVQINSILAKVAPTFRQPSVPPLPPTSPKPSHDRDGGSQEEEPHSPHLPSLFPSSLPVQQVMQPPSRNPSLSQRSASSSKLPTSSQPRSTLSVPIAAMWQEMSSGWVQARQDAVSKEEKGRSGKTMVMETKAQKRMQVQVLCWTEEGKQPMDFPLTSPRFPDFCLADHQVLCSILCLSDDNLYAETFIPSTGRWSYHSTSTIREVITNQVLLYRCLPSGVGKSLVDCPGLNQEVEKLRPRSSKRKRDHSDRAIPNVPIEILDDDDDNETPRKKIRSLVPSTPKTIRQRSLTPLVMSSPTPRPRRPSIQPLSFVKSRATSPDDVVFLAAPPPSQRQVGGTLTTTFGEASKPLCYRPWANDRPLYHGGKRTFPSSFYAIDVFEGFDSITTLTNSRSPRVCLRDAFQQVFGLPYAKSTYSLHHTIYLRHPNLVKKYRQQRRIPQTTYLHFKKASESVVPCATIDTDLIVIDDDSDVDDLDVDAANSTREPSSFHQQMVSELLDNGDGNDHPGPQCPYCDDAYPGNPTKHLQDLRATLDAHSRPCPMPGHPQRRSVNLVTLATSHCARHRLEHDVIPLAREQGWPLSIQFDLLHARILDFHGKLLNIIHDPWSSPFIGSLLKQLRKYNSLHVFGHHGEYKVSSSLSAGYYGDQGFEIIASTLLLLFPLEDHDDVCIHADPERMLPTDCFIPFPSFLDRILVQHVTILLILEDRPTLDINDAIEMMFASADFGRLYYPVDSCQEVEP</sequence>
<evidence type="ECO:0000256" key="4">
    <source>
        <dbReference type="ARBA" id="ARBA00009461"/>
    </source>
</evidence>
<dbReference type="Pfam" id="PF14474">
    <property type="entry name" value="RTC4"/>
    <property type="match status" value="1"/>
</dbReference>
<dbReference type="InterPro" id="IPR028094">
    <property type="entry name" value="RTC4_C"/>
</dbReference>
<comment type="caution">
    <text evidence="10">The sequence shown here is derived from an EMBL/GenBank/DDBJ whole genome shotgun (WGS) entry which is preliminary data.</text>
</comment>
<gene>
    <name evidence="10" type="ORF">QCA50_000513</name>
</gene>
<protein>
    <recommendedName>
        <fullName evidence="5">Restriction of telomere capping protein 4</fullName>
    </recommendedName>
</protein>
<comment type="subcellular location">
    <subcellularLocation>
        <location evidence="3">Cytoplasm</location>
    </subcellularLocation>
    <subcellularLocation>
        <location evidence="2">Nucleus</location>
    </subcellularLocation>
</comment>
<feature type="domain" description="Restriction of telomere capping protein 4 C-terminal" evidence="9">
    <location>
        <begin position="839"/>
        <end position="959"/>
    </location>
</feature>
<evidence type="ECO:0000256" key="3">
    <source>
        <dbReference type="ARBA" id="ARBA00004496"/>
    </source>
</evidence>
<dbReference type="InterPro" id="IPR039024">
    <property type="entry name" value="RTC4"/>
</dbReference>
<reference evidence="10 11" key="1">
    <citation type="submission" date="2022-09" db="EMBL/GenBank/DDBJ databases">
        <authorList>
            <person name="Palmer J.M."/>
        </authorList>
    </citation>
    <scope>NUCLEOTIDE SEQUENCE [LARGE SCALE GENOMIC DNA]</scope>
    <source>
        <strain evidence="10 11">DSM 7382</strain>
    </source>
</reference>
<dbReference type="AlphaFoldDB" id="A0AAW0GZU5"/>
<name>A0AAW0GZU5_9APHY</name>
<evidence type="ECO:0000256" key="6">
    <source>
        <dbReference type="ARBA" id="ARBA00022490"/>
    </source>
</evidence>
<feature type="compositionally biased region" description="Low complexity" evidence="8">
    <location>
        <begin position="276"/>
        <end position="286"/>
    </location>
</feature>
<comment type="function">
    <text evidence="1">May be involved in a process influencing telomere capping.</text>
</comment>
<feature type="compositionally biased region" description="Polar residues" evidence="8">
    <location>
        <begin position="309"/>
        <end position="319"/>
    </location>
</feature>
<dbReference type="GO" id="GO:0005737">
    <property type="term" value="C:cytoplasm"/>
    <property type="evidence" value="ECO:0007669"/>
    <property type="project" value="UniProtKB-SubCell"/>
</dbReference>
<dbReference type="EMBL" id="JASBNA010000001">
    <property type="protein sequence ID" value="KAK7695875.1"/>
    <property type="molecule type" value="Genomic_DNA"/>
</dbReference>
<evidence type="ECO:0000256" key="2">
    <source>
        <dbReference type="ARBA" id="ARBA00004123"/>
    </source>
</evidence>
<evidence type="ECO:0000313" key="10">
    <source>
        <dbReference type="EMBL" id="KAK7695875.1"/>
    </source>
</evidence>
<evidence type="ECO:0000259" key="9">
    <source>
        <dbReference type="Pfam" id="PF14474"/>
    </source>
</evidence>
<dbReference type="PANTHER" id="PTHR41391:SF1">
    <property type="entry name" value="RESTRICTION OF TELOMERE CAPPING PROTEIN 4"/>
    <property type="match status" value="1"/>
</dbReference>
<evidence type="ECO:0000256" key="1">
    <source>
        <dbReference type="ARBA" id="ARBA00002738"/>
    </source>
</evidence>